<accession>A0A396IDX9</accession>
<dbReference type="AlphaFoldDB" id="A0A396IDX9"/>
<dbReference type="EMBL" id="PSQE01000004">
    <property type="protein sequence ID" value="RHN63796.1"/>
    <property type="molecule type" value="Genomic_DNA"/>
</dbReference>
<comment type="caution">
    <text evidence="1">The sequence shown here is derived from an EMBL/GenBank/DDBJ whole genome shotgun (WGS) entry which is preliminary data.</text>
</comment>
<dbReference type="Proteomes" id="UP000265566">
    <property type="component" value="Chromosome 4"/>
</dbReference>
<reference evidence="1" key="1">
    <citation type="journal article" date="2018" name="Nat. Plants">
        <title>Whole-genome landscape of Medicago truncatula symbiotic genes.</title>
        <authorList>
            <person name="Pecrix Y."/>
            <person name="Gamas P."/>
            <person name="Carrere S."/>
        </authorList>
    </citation>
    <scope>NUCLEOTIDE SEQUENCE</scope>
    <source>
        <tissue evidence="1">Leaves</tissue>
    </source>
</reference>
<proteinExistence type="predicted"/>
<sequence length="44" mass="5247">MINVGYCNLHYFSLEWMPSLKIARIKIFLSKKRVSCPMFRKIAL</sequence>
<organism evidence="1">
    <name type="scientific">Medicago truncatula</name>
    <name type="common">Barrel medic</name>
    <name type="synonym">Medicago tribuloides</name>
    <dbReference type="NCBI Taxonomy" id="3880"/>
    <lineage>
        <taxon>Eukaryota</taxon>
        <taxon>Viridiplantae</taxon>
        <taxon>Streptophyta</taxon>
        <taxon>Embryophyta</taxon>
        <taxon>Tracheophyta</taxon>
        <taxon>Spermatophyta</taxon>
        <taxon>Magnoliopsida</taxon>
        <taxon>eudicotyledons</taxon>
        <taxon>Gunneridae</taxon>
        <taxon>Pentapetalae</taxon>
        <taxon>rosids</taxon>
        <taxon>fabids</taxon>
        <taxon>Fabales</taxon>
        <taxon>Fabaceae</taxon>
        <taxon>Papilionoideae</taxon>
        <taxon>50 kb inversion clade</taxon>
        <taxon>NPAAA clade</taxon>
        <taxon>Hologalegina</taxon>
        <taxon>IRL clade</taxon>
        <taxon>Trifolieae</taxon>
        <taxon>Medicago</taxon>
    </lineage>
</organism>
<dbReference type="Gramene" id="rna26547">
    <property type="protein sequence ID" value="RHN63796.1"/>
    <property type="gene ID" value="gene26547"/>
</dbReference>
<evidence type="ECO:0000313" key="1">
    <source>
        <dbReference type="EMBL" id="RHN63796.1"/>
    </source>
</evidence>
<name>A0A396IDX9_MEDTR</name>
<gene>
    <name evidence="1" type="ORF">MtrunA17_Chr4g0062211</name>
</gene>
<protein>
    <submittedName>
        <fullName evidence="1">Uncharacterized protein</fullName>
    </submittedName>
</protein>